<dbReference type="InterPro" id="IPR025975">
    <property type="entry name" value="Polysacc_lyase"/>
</dbReference>
<dbReference type="Gene3D" id="2.60.120.200">
    <property type="match status" value="1"/>
</dbReference>
<evidence type="ECO:0000313" key="3">
    <source>
        <dbReference type="Proteomes" id="UP001157133"/>
    </source>
</evidence>
<organism evidence="2 3">
    <name type="scientific">Thalassotalea eurytherma</name>
    <dbReference type="NCBI Taxonomy" id="1144278"/>
    <lineage>
        <taxon>Bacteria</taxon>
        <taxon>Pseudomonadati</taxon>
        <taxon>Pseudomonadota</taxon>
        <taxon>Gammaproteobacteria</taxon>
        <taxon>Alteromonadales</taxon>
        <taxon>Colwelliaceae</taxon>
        <taxon>Thalassotalea</taxon>
    </lineage>
</organism>
<gene>
    <name evidence="2" type="ORF">theurythT_17900</name>
</gene>
<keyword evidence="1" id="KW-0732">Signal</keyword>
<comment type="caution">
    <text evidence="2">The sequence shown here is derived from an EMBL/GenBank/DDBJ whole genome shotgun (WGS) entry which is preliminary data.</text>
</comment>
<name>A0ABQ6H2C2_9GAMM</name>
<sequence length="376" mass="42984">MTQKISVRCLLILLMISTASAHCSTAVTTYMMLKASEQKEPYKAFLWTGENNGPVSLATRNWNRPLFELWGVSDRYPGTRGMPIPNVRPYSETDPGFVGPDGEEFGVEIEFNDKTISPRQTDSKNVRFYTDFGQTNANEIGMTRAEIQIRTTLQKLNVEEGSTLWLGWSEKYTYLDKEKITTVFQFRNQPSDTVLAEKGFDAKTISEISQNGYTSGGPAAGIITTPINGELHYKFSARVGTPFNWSVPNENTYTIAEPIKLNTWYDFIIEMKYSQQNDGVWRIWVFEHNDDAPQTYKVTQPPVWQFQGPTMYTYPSNYAFAIPSPEIRTGVYRHGRVNQTTPISDEHRYMTKYLGPLRLWRGDSDIGFEKVTPRSE</sequence>
<evidence type="ECO:0000256" key="1">
    <source>
        <dbReference type="SAM" id="SignalP"/>
    </source>
</evidence>
<reference evidence="2 3" key="1">
    <citation type="submission" date="2023-03" db="EMBL/GenBank/DDBJ databases">
        <title>Draft genome sequence of Thalassotalea eurytherma JCM 18482T.</title>
        <authorList>
            <person name="Sawabe T."/>
        </authorList>
    </citation>
    <scope>NUCLEOTIDE SEQUENCE [LARGE SCALE GENOMIC DNA]</scope>
    <source>
        <strain evidence="2 3">JCM 18482</strain>
    </source>
</reference>
<dbReference type="EMBL" id="BSSU01000008">
    <property type="protein sequence ID" value="GLX82338.1"/>
    <property type="molecule type" value="Genomic_DNA"/>
</dbReference>
<accession>A0ABQ6H2C2</accession>
<feature type="chain" id="PRO_5045593871" evidence="1">
    <location>
        <begin position="22"/>
        <end position="376"/>
    </location>
</feature>
<evidence type="ECO:0000313" key="2">
    <source>
        <dbReference type="EMBL" id="GLX82338.1"/>
    </source>
</evidence>
<dbReference type="Proteomes" id="UP001157133">
    <property type="component" value="Unassembled WGS sequence"/>
</dbReference>
<protein>
    <submittedName>
        <fullName evidence="2">Uncharacterized protein</fullName>
    </submittedName>
</protein>
<keyword evidence="3" id="KW-1185">Reference proteome</keyword>
<dbReference type="Pfam" id="PF14099">
    <property type="entry name" value="Polysacc_lyase"/>
    <property type="match status" value="1"/>
</dbReference>
<feature type="signal peptide" evidence="1">
    <location>
        <begin position="1"/>
        <end position="21"/>
    </location>
</feature>
<proteinExistence type="predicted"/>